<sequence>MTLYSQTVLFVQPLLSMKSTEANAQNSDKWAVQTQLLEAGSTQHQITVTNTILSNLDSFLASKPSLHTAGTSVTVATFTHVNYPSNLLDISTVPSSPQSLMIKMKSREAIQAVSPGSHATAVPTCKSLNQAAFTLALNSSSADAQRRFKAKGRPIIFNDDDNMTTGLQWSSAELGLHEDDHGLRVTSPSLKTSLHEFIEALSGMHYCTVLAPYRAMEWIYVDSLRAHAV</sequence>
<dbReference type="Proteomes" id="UP000245119">
    <property type="component" value="Linkage Group LG3"/>
</dbReference>
<reference evidence="1 2" key="1">
    <citation type="submission" date="2018-04" db="EMBL/GenBank/DDBJ databases">
        <title>The genome of golden apple snail Pomacea canaliculata provides insight into stress tolerance and invasive adaptation.</title>
        <authorList>
            <person name="Liu C."/>
            <person name="Liu B."/>
            <person name="Ren Y."/>
            <person name="Zhang Y."/>
            <person name="Wang H."/>
            <person name="Li S."/>
            <person name="Jiang F."/>
            <person name="Yin L."/>
            <person name="Zhang G."/>
            <person name="Qian W."/>
            <person name="Fan W."/>
        </authorList>
    </citation>
    <scope>NUCLEOTIDE SEQUENCE [LARGE SCALE GENOMIC DNA]</scope>
    <source>
        <strain evidence="1">SZHN2017</strain>
        <tissue evidence="1">Muscle</tissue>
    </source>
</reference>
<evidence type="ECO:0000313" key="1">
    <source>
        <dbReference type="EMBL" id="PVD34106.1"/>
    </source>
</evidence>
<dbReference type="EMBL" id="PZQS01000003">
    <property type="protein sequence ID" value="PVD34106.1"/>
    <property type="molecule type" value="Genomic_DNA"/>
</dbReference>
<organism evidence="1 2">
    <name type="scientific">Pomacea canaliculata</name>
    <name type="common">Golden apple snail</name>
    <dbReference type="NCBI Taxonomy" id="400727"/>
    <lineage>
        <taxon>Eukaryota</taxon>
        <taxon>Metazoa</taxon>
        <taxon>Spiralia</taxon>
        <taxon>Lophotrochozoa</taxon>
        <taxon>Mollusca</taxon>
        <taxon>Gastropoda</taxon>
        <taxon>Caenogastropoda</taxon>
        <taxon>Architaenioglossa</taxon>
        <taxon>Ampullarioidea</taxon>
        <taxon>Ampullariidae</taxon>
        <taxon>Pomacea</taxon>
    </lineage>
</organism>
<dbReference type="AlphaFoldDB" id="A0A2T7PL00"/>
<protein>
    <submittedName>
        <fullName evidence="1">Uncharacterized protein</fullName>
    </submittedName>
</protein>
<evidence type="ECO:0000313" key="2">
    <source>
        <dbReference type="Proteomes" id="UP000245119"/>
    </source>
</evidence>
<accession>A0A2T7PL00</accession>
<dbReference type="OrthoDB" id="188124at2759"/>
<name>A0A2T7PL00_POMCA</name>
<keyword evidence="2" id="KW-1185">Reference proteome</keyword>
<comment type="caution">
    <text evidence="1">The sequence shown here is derived from an EMBL/GenBank/DDBJ whole genome shotgun (WGS) entry which is preliminary data.</text>
</comment>
<proteinExistence type="predicted"/>
<gene>
    <name evidence="1" type="ORF">C0Q70_05369</name>
</gene>